<comment type="subcellular location">
    <subcellularLocation>
        <location evidence="1 6">Membrane</location>
        <topology evidence="1 6">Multi-pass membrane protein</topology>
    </subcellularLocation>
</comment>
<feature type="compositionally biased region" description="Polar residues" evidence="7">
    <location>
        <begin position="2110"/>
        <end position="2129"/>
    </location>
</feature>
<feature type="transmembrane region" description="Helical" evidence="6">
    <location>
        <begin position="34"/>
        <end position="52"/>
    </location>
</feature>
<feature type="compositionally biased region" description="Basic residues" evidence="7">
    <location>
        <begin position="272"/>
        <end position="282"/>
    </location>
</feature>
<feature type="compositionally biased region" description="Polar residues" evidence="7">
    <location>
        <begin position="1957"/>
        <end position="1971"/>
    </location>
</feature>
<evidence type="ECO:0000256" key="6">
    <source>
        <dbReference type="RuleBase" id="RU367089"/>
    </source>
</evidence>
<name>A0A6J3QXG8_TURTR</name>
<evidence type="ECO:0000313" key="10">
    <source>
        <dbReference type="RefSeq" id="XP_033706869.1"/>
    </source>
</evidence>
<dbReference type="InterPro" id="IPR039797">
    <property type="entry name" value="Pecanex"/>
</dbReference>
<feature type="region of interest" description="Disordered" evidence="7">
    <location>
        <begin position="2107"/>
        <end position="2129"/>
    </location>
</feature>
<feature type="region of interest" description="Disordered" evidence="7">
    <location>
        <begin position="311"/>
        <end position="331"/>
    </location>
</feature>
<dbReference type="GO" id="GO:0016020">
    <property type="term" value="C:membrane"/>
    <property type="evidence" value="ECO:0007669"/>
    <property type="project" value="UniProtKB-SubCell"/>
</dbReference>
<evidence type="ECO:0000256" key="1">
    <source>
        <dbReference type="ARBA" id="ARBA00004141"/>
    </source>
</evidence>
<dbReference type="CTD" id="22990"/>
<comment type="similarity">
    <text evidence="2 6">Belongs to the pecanex family.</text>
</comment>
<feature type="transmembrane region" description="Helical" evidence="6">
    <location>
        <begin position="962"/>
        <end position="980"/>
    </location>
</feature>
<accession>A0A6J3QXG8</accession>
<protein>
    <recommendedName>
        <fullName evidence="6">Pecanex-like protein</fullName>
    </recommendedName>
</protein>
<feature type="compositionally biased region" description="Low complexity" evidence="7">
    <location>
        <begin position="1993"/>
        <end position="2007"/>
    </location>
</feature>
<evidence type="ECO:0000259" key="8">
    <source>
        <dbReference type="Pfam" id="PF05041"/>
    </source>
</evidence>
<evidence type="ECO:0000256" key="2">
    <source>
        <dbReference type="ARBA" id="ARBA00010170"/>
    </source>
</evidence>
<feature type="transmembrane region" description="Helical" evidence="6">
    <location>
        <begin position="1087"/>
        <end position="1105"/>
    </location>
</feature>
<feature type="transmembrane region" description="Helical" evidence="6">
    <location>
        <begin position="1158"/>
        <end position="1180"/>
    </location>
</feature>
<proteinExistence type="inferred from homology"/>
<feature type="region of interest" description="Disordered" evidence="7">
    <location>
        <begin position="344"/>
        <end position="687"/>
    </location>
</feature>
<gene>
    <name evidence="10" type="primary">PCNX1</name>
</gene>
<dbReference type="PANTHER" id="PTHR12372">
    <property type="entry name" value="PECANEX"/>
    <property type="match status" value="1"/>
</dbReference>
<feature type="compositionally biased region" description="Basic and acidic residues" evidence="7">
    <location>
        <begin position="528"/>
        <end position="544"/>
    </location>
</feature>
<dbReference type="GeneID" id="101329108"/>
<dbReference type="RefSeq" id="XP_033706869.1">
    <property type="nucleotide sequence ID" value="XM_033850978.1"/>
</dbReference>
<dbReference type="Pfam" id="PF05041">
    <property type="entry name" value="Pecanex_C"/>
    <property type="match status" value="1"/>
</dbReference>
<feature type="compositionally biased region" description="Polar residues" evidence="7">
    <location>
        <begin position="346"/>
        <end position="356"/>
    </location>
</feature>
<feature type="region of interest" description="Disordered" evidence="7">
    <location>
        <begin position="1957"/>
        <end position="2007"/>
    </location>
</feature>
<feature type="domain" description="Pecanex C-terminal" evidence="8">
    <location>
        <begin position="1675"/>
        <end position="1901"/>
    </location>
</feature>
<keyword evidence="9" id="KW-1185">Reference proteome</keyword>
<keyword evidence="5 6" id="KW-0472">Membrane</keyword>
<dbReference type="InterPro" id="IPR007735">
    <property type="entry name" value="Pecanex_C"/>
</dbReference>
<feature type="region of interest" description="Disordered" evidence="7">
    <location>
        <begin position="2069"/>
        <end position="2092"/>
    </location>
</feature>
<evidence type="ECO:0000313" key="9">
    <source>
        <dbReference type="Proteomes" id="UP000245320"/>
    </source>
</evidence>
<feature type="compositionally biased region" description="Polar residues" evidence="7">
    <location>
        <begin position="395"/>
        <end position="404"/>
    </location>
</feature>
<keyword evidence="4 6" id="KW-1133">Transmembrane helix</keyword>
<feature type="compositionally biased region" description="Basic and acidic residues" evidence="7">
    <location>
        <begin position="429"/>
        <end position="455"/>
    </location>
</feature>
<keyword evidence="3 6" id="KW-0812">Transmembrane</keyword>
<evidence type="ECO:0000256" key="7">
    <source>
        <dbReference type="SAM" id="MobiDB-lite"/>
    </source>
</evidence>
<feature type="compositionally biased region" description="Basic and acidic residues" evidence="7">
    <location>
        <begin position="511"/>
        <end position="520"/>
    </location>
</feature>
<evidence type="ECO:0000256" key="5">
    <source>
        <dbReference type="ARBA" id="ARBA00023136"/>
    </source>
</evidence>
<feature type="transmembrane region" description="Helical" evidence="6">
    <location>
        <begin position="925"/>
        <end position="942"/>
    </location>
</feature>
<feature type="transmembrane region" description="Helical" evidence="6">
    <location>
        <begin position="1001"/>
        <end position="1026"/>
    </location>
</feature>
<feature type="transmembrane region" description="Helical" evidence="6">
    <location>
        <begin position="1187"/>
        <end position="1204"/>
    </location>
</feature>
<dbReference type="PANTHER" id="PTHR12372:SF2">
    <property type="entry name" value="PECANEX-LIKE PROTEIN 1"/>
    <property type="match status" value="1"/>
</dbReference>
<feature type="transmembrane region" description="Helical" evidence="6">
    <location>
        <begin position="1055"/>
        <end position="1075"/>
    </location>
</feature>
<feature type="compositionally biased region" description="Basic and acidic residues" evidence="7">
    <location>
        <begin position="317"/>
        <end position="329"/>
    </location>
</feature>
<feature type="compositionally biased region" description="Basic and acidic residues" evidence="7">
    <location>
        <begin position="466"/>
        <end position="478"/>
    </location>
</feature>
<reference evidence="10" key="1">
    <citation type="submission" date="2025-08" db="UniProtKB">
        <authorList>
            <consortium name="RefSeq"/>
        </authorList>
    </citation>
    <scope>IDENTIFICATION</scope>
    <source>
        <tissue evidence="10">Spleen</tissue>
    </source>
</reference>
<feature type="transmembrane region" description="Helical" evidence="6">
    <location>
        <begin position="58"/>
        <end position="77"/>
    </location>
</feature>
<feature type="transmembrane region" description="Helical" evidence="6">
    <location>
        <begin position="896"/>
        <end position="918"/>
    </location>
</feature>
<dbReference type="Proteomes" id="UP000245320">
    <property type="component" value="Chromosome 2"/>
</dbReference>
<feature type="compositionally biased region" description="Low complexity" evidence="7">
    <location>
        <begin position="370"/>
        <end position="388"/>
    </location>
</feature>
<feature type="compositionally biased region" description="Basic residues" evidence="7">
    <location>
        <begin position="554"/>
        <end position="569"/>
    </location>
</feature>
<sequence>MGSQTLQILRQGVWAALSGGWYYDPHQATFVNALHLYLWLFLLGLPFTLYMALPSSMIIVAVYCPVIAAVFIVLKMVNYRLHRALDAGEIVDRNTNDFTDQRARAEQGNCSTRRKDSNGPSDPGGGIEMSEFIREATPPVGCSSRNSYAGLDPGHQIGSGSSRLGTATTIKGDTDTAKTSDDISLSLGQSSSLCKEGSEEQDLATDRKLFRLVSNDSFISIQPSLSSCGQDLPRDFSDKVSLPSHSHHHHIEQSLSSACDTEVASLVPLHSHSYRKDHRPRGVPRTSSSAVAFPDTSLNDFPLYQQRRGLDPVSELESSKPHSGSKESLVENSCLSGEFQLVGELKNSNSQPPTKSGKSKPLKADKSMDSLRSLSTRSSGSTESYCSGTDRDTHSTVSSYKSEQTSSTHIESILSEHEESPQVGKNTVQKKECCAEPEDKSSCASDKRTSSEKTALEVSTNSGVQEAKHSNSSDDMHNQKGLSTSASEEANKNPHANEFTSQGDTPLGKTAENKEEESDKPAVSVDSKVGKDVGGKQKEGDVRPKSSSLIHRTASGHKSGRRRTGKKRASSFDSSRHRDYVSFRGISATKPHSAIFCHDEDSSDQSDLSRASSVQSAHQFGSDSSSSTTSHSCQSPEGRYSALKTKHPKERGTDPEHAHKAHLGPEGTGKKRTARRTSSTNSAKTRARVLSLDSGTVACLNDSTRLMAPESIEPLTTSKSDLEAKEGEVLDELSLLGRASQLETVTRSRNSLPSQVAFPEGEEQDAVSGGKFSSTLYETGGCDMSLVNFEPAARRASNICDTDSHVSSSTSVRFYPHDVLSLPQIRLNRLLTIDTDLLEQQDIDLSPDLAATYGPTEEAAQKVKHYYRFWILPQLWIGVNFDRLTLLALFDRNREILENVLAVILAILVAFLGSILLIQGFFRDIWVFQFCLVIASCQYSLLKSVQPDSSSPRHGHNRIIAYSRPVYFCLCCGLIWLLDYGSRNLTTTKFKLYGITFTNPLVLVSARDLVIVFTLCFPIVFFIGLLPQVNTFVMYLCEQLDIHIFGGNATTSLLAALYSFICSIVAVALLYGLCYGALKDSWDGQHIPVLFSIFCGLLVAVSYHLSRQSSDPSVLFSLVQSKIFPKTEEKNPEDPLSEVKDPLPEKLRNSVSERLQSDLVVCIVIGVLYFAIHVSTVFTVLQPALKYVLYALVGFVGFVTHYVLPQVRKQLPWHCFSHPLLKTVEYNQYEVRNAATVMWFEKLHVWLLFVEKNIIYPLIVLNELSSSAETIASPKKLDTELGALMITIAGLKLLRSSFSSPTYQYVTVIFTVLFFKIDYEAFSETMLLDLFFMSILFNKLWELLYKLQFVYTYIAPWQITWGSAFHAFAQPFAVPHSAMLFVQAAVSAFFSTPLNPFLGSAIFITSYVRPVKFWERDYNTKRVDHSNTRLASQLDRNPGSDDNNLNSIFYEHLTRSLQHSLCGDLHLGRWGNYSTGDCFILASDYLNALVHLIEIGNGLVTFQLRGLEFRGTYCQQREVEAITEGVEEDEGFCCCEPGHIPHVLSFNAAFSQRWLAWEVIVTKYILEGYSITDNSAASMLQVFDLRKVLTTYYVKGIIYYVTTSSKLEEWLANETMQEGLRLCADRNYVDVDPTFNPNIDEDYDHRLAGISRESFCVIYLNWIEYCSSRRAKPLDVDKDSSLVTLCYGLCVLGRRALGTASHHMSSNLESFLYGLHALFKGDFRISSIRDEWIFADMELLRKVVVPGIRMSIKLHQDHFTSPDEYDDPTVLYEAIVSHEKNLVIAHEGDPAWRSAVLANSPSLLALRHVMDDGANEYKIIMLNRRYLSFRVIKVNKECVRGLWAGQQQELVFLRNRNPERGSIQNAKQALRNMINSSCDQPIGYPIFVSPLTTSYSDSHEQLKEILGGPISLGNIRNFVVSTWHRLRKGCGAGCNSGGNIEDSDAGGGAFCTSNSATTANDPHSSASQGSTGNPGQGPGAGLHPPITSYPPALAASHSSHSVQSSLVRQSPARASVASQSSYCYSSRHSSLRMSTTGFVPCRRSSTSQISLRNLPSSIQSRLSVVNQMEPSSQSGPACVQHGLPSSSSSSQSIPACKHHTLVGFLGTDGGQSSAADTQPGNTLSPANNSHAKKGEVIYRVQIVDPSQILDGINLSKRKELQWPDEGIRLKAGRNSWKDWSPQEGMEGHVIHRWVPCSRDPGTRSHIDKTVLLVQIEDKYVTVIETGVLELGAEV</sequence>
<feature type="region of interest" description="Disordered" evidence="7">
    <location>
        <begin position="98"/>
        <end position="129"/>
    </location>
</feature>
<evidence type="ECO:0000256" key="4">
    <source>
        <dbReference type="ARBA" id="ARBA00022989"/>
    </source>
</evidence>
<organism evidence="9 10">
    <name type="scientific">Tursiops truncatus</name>
    <name type="common">Atlantic bottle-nosed dolphin</name>
    <name type="synonym">Delphinus truncatus</name>
    <dbReference type="NCBI Taxonomy" id="9739"/>
    <lineage>
        <taxon>Eukaryota</taxon>
        <taxon>Metazoa</taxon>
        <taxon>Chordata</taxon>
        <taxon>Craniata</taxon>
        <taxon>Vertebrata</taxon>
        <taxon>Euteleostomi</taxon>
        <taxon>Mammalia</taxon>
        <taxon>Eutheria</taxon>
        <taxon>Laurasiatheria</taxon>
        <taxon>Artiodactyla</taxon>
        <taxon>Whippomorpha</taxon>
        <taxon>Cetacea</taxon>
        <taxon>Odontoceti</taxon>
        <taxon>Delphinidae</taxon>
        <taxon>Tursiops</taxon>
    </lineage>
</organism>
<feature type="region of interest" description="Disordered" evidence="7">
    <location>
        <begin position="270"/>
        <end position="294"/>
    </location>
</feature>
<evidence type="ECO:0000256" key="3">
    <source>
        <dbReference type="ARBA" id="ARBA00022692"/>
    </source>
</evidence>
<feature type="compositionally biased region" description="Low complexity" evidence="7">
    <location>
        <begin position="622"/>
        <end position="635"/>
    </location>
</feature>